<evidence type="ECO:0000256" key="1">
    <source>
        <dbReference type="SAM" id="Phobius"/>
    </source>
</evidence>
<evidence type="ECO:0000313" key="2">
    <source>
        <dbReference type="EMBL" id="EZH73891.1"/>
    </source>
</evidence>
<feature type="transmembrane region" description="Helical" evidence="1">
    <location>
        <begin position="87"/>
        <end position="106"/>
    </location>
</feature>
<comment type="caution">
    <text evidence="2">The sequence shown here is derived from an EMBL/GenBank/DDBJ whole genome shotgun (WGS) entry which is preliminary data.</text>
</comment>
<feature type="transmembrane region" description="Helical" evidence="1">
    <location>
        <begin position="135"/>
        <end position="158"/>
    </location>
</feature>
<sequence length="159" mass="18637">MEYFTLARVLHVLAVILWIGGVAMVTTVIIPAVKKLKSKEDQIKTFEQIEGKFALQAKITTLITGITGFYMLYVLDAWDRYFDYRFWWIHAMTLVWIIFSLILYVLEPLVLHKLFKKYAEDNPAKTFRFMHRMHWILLVLSLITTAGAVAGSHGWFFFK</sequence>
<dbReference type="RefSeq" id="WP_034241426.1">
    <property type="nucleotide sequence ID" value="NZ_AQRA01000004.1"/>
</dbReference>
<dbReference type="eggNOG" id="ENOG50317EK">
    <property type="taxonomic scope" value="Bacteria"/>
</dbReference>
<dbReference type="OrthoDB" id="7356530at2"/>
<protein>
    <submittedName>
        <fullName evidence="2">Membrane protein</fullName>
    </submittedName>
</protein>
<keyword evidence="3" id="KW-1185">Reference proteome</keyword>
<accession>A0A023BV64</accession>
<feature type="transmembrane region" description="Helical" evidence="1">
    <location>
        <begin position="53"/>
        <end position="75"/>
    </location>
</feature>
<reference evidence="2 3" key="1">
    <citation type="submission" date="2014-04" db="EMBL/GenBank/DDBJ databases">
        <title>Aquimarina sp. 22II-S11-z7 Genome Sequencing.</title>
        <authorList>
            <person name="Lai Q."/>
        </authorList>
    </citation>
    <scope>NUCLEOTIDE SEQUENCE [LARGE SCALE GENOMIC DNA]</scope>
    <source>
        <strain evidence="2 3">22II-S11-z7</strain>
    </source>
</reference>
<gene>
    <name evidence="2" type="ORF">ATO12_13465</name>
</gene>
<dbReference type="Proteomes" id="UP000023541">
    <property type="component" value="Unassembled WGS sequence"/>
</dbReference>
<dbReference type="STRING" id="1317122.ATO12_13465"/>
<name>A0A023BV64_9FLAO</name>
<keyword evidence="1" id="KW-0812">Transmembrane</keyword>
<dbReference type="AlphaFoldDB" id="A0A023BV64"/>
<evidence type="ECO:0000313" key="3">
    <source>
        <dbReference type="Proteomes" id="UP000023541"/>
    </source>
</evidence>
<keyword evidence="1" id="KW-1133">Transmembrane helix</keyword>
<proteinExistence type="predicted"/>
<keyword evidence="1" id="KW-0472">Membrane</keyword>
<organism evidence="2 3">
    <name type="scientific">Aquimarina atlantica</name>
    <dbReference type="NCBI Taxonomy" id="1317122"/>
    <lineage>
        <taxon>Bacteria</taxon>
        <taxon>Pseudomonadati</taxon>
        <taxon>Bacteroidota</taxon>
        <taxon>Flavobacteriia</taxon>
        <taxon>Flavobacteriales</taxon>
        <taxon>Flavobacteriaceae</taxon>
        <taxon>Aquimarina</taxon>
    </lineage>
</organism>
<dbReference type="EMBL" id="AQRA01000004">
    <property type="protein sequence ID" value="EZH73891.1"/>
    <property type="molecule type" value="Genomic_DNA"/>
</dbReference>
<feature type="transmembrane region" description="Helical" evidence="1">
    <location>
        <begin position="12"/>
        <end position="33"/>
    </location>
</feature>